<dbReference type="STRING" id="1838280.A6M21_12540"/>
<evidence type="ECO:0000313" key="13">
    <source>
        <dbReference type="Proteomes" id="UP000078532"/>
    </source>
</evidence>
<dbReference type="AlphaFoldDB" id="A0A1B7LD14"/>
<dbReference type="Pfam" id="PF02518">
    <property type="entry name" value="HATPase_c"/>
    <property type="match status" value="1"/>
</dbReference>
<feature type="domain" description="Histidine kinase" evidence="10">
    <location>
        <begin position="397"/>
        <end position="602"/>
    </location>
</feature>
<comment type="catalytic activity">
    <reaction evidence="1">
        <text>ATP + protein L-histidine = ADP + protein N-phospho-L-histidine.</text>
        <dbReference type="EC" id="2.7.13.3"/>
    </reaction>
</comment>
<dbReference type="SMART" id="SM00388">
    <property type="entry name" value="HisKA"/>
    <property type="match status" value="1"/>
</dbReference>
<organism evidence="12 13">
    <name type="scientific">Desulfotomaculum copahuensis</name>
    <dbReference type="NCBI Taxonomy" id="1838280"/>
    <lineage>
        <taxon>Bacteria</taxon>
        <taxon>Bacillati</taxon>
        <taxon>Bacillota</taxon>
        <taxon>Clostridia</taxon>
        <taxon>Eubacteriales</taxon>
        <taxon>Desulfotomaculaceae</taxon>
        <taxon>Desulfotomaculum</taxon>
    </lineage>
</organism>
<dbReference type="InterPro" id="IPR036890">
    <property type="entry name" value="HATPase_C_sf"/>
</dbReference>
<evidence type="ECO:0000256" key="8">
    <source>
        <dbReference type="ARBA" id="ARBA00023012"/>
    </source>
</evidence>
<keyword evidence="13" id="KW-1185">Reference proteome</keyword>
<evidence type="ECO:0000256" key="9">
    <source>
        <dbReference type="SAM" id="Phobius"/>
    </source>
</evidence>
<keyword evidence="7" id="KW-0067">ATP-binding</keyword>
<dbReference type="SMART" id="SM00387">
    <property type="entry name" value="HATPase_c"/>
    <property type="match status" value="1"/>
</dbReference>
<evidence type="ECO:0000256" key="7">
    <source>
        <dbReference type="ARBA" id="ARBA00022840"/>
    </source>
</evidence>
<keyword evidence="9" id="KW-0812">Transmembrane</keyword>
<dbReference type="Gene3D" id="6.10.340.10">
    <property type="match status" value="1"/>
</dbReference>
<dbReference type="SUPFAM" id="SSF55785">
    <property type="entry name" value="PYP-like sensor domain (PAS domain)"/>
    <property type="match status" value="1"/>
</dbReference>
<sequence length="613" mass="69312">MLRSHTLGNQLLVLITVLLLFPVLLALYMLHVIQNSEFALVEYQKAKLSRALDELDGSMKGGFTDILRTNRMDSKPRSEQIRLLNQILNTNIKQVSANYPRVEMGYYSLSLDAMLDGSENYQENFSHRRKVLFQEALERRQMVVQTIGQTSAGMLETYKPIYRNGKLEGLVWAYENMAQTNFYRRVQNVERNAYIAIATGILLGLGSTLLLIRNFVFNVNRIKQGVKNLESDMYQKLPEPQGELGEISRAVNKLAGRLVEVNKYNESMMATIDDGLVVVNPDGRVIIANHAAARMLGLLTGQPDLDYRQAFPADSPFPQLLAQTLLEKESLKDLLVPYHPSGQNPVQLLVSTAPMLDHQQNIIGAVLCCRDVTERLHLEERAHHQERLAALGKLVAGVAHEIRNPLTSISCYIQLWQKTNNPSPKSIRTIYEEVVRLESLVSQLLYFSKPAEARFARHDLNQLVEKVLQFFTEIHLTRFTLVKNLGRDLPMAWMDPDQMERVMMNIVFNACQAMPDGGTLTITTAWRPETDDLEIAVTDTGCGIPEENIKHLFDPFFSTREKGIGLGLAIAYEIVRAHDGRIEVDSQVGRGTTFHIYLRTIKDGAYENETLAG</sequence>
<dbReference type="RefSeq" id="WP_066669355.1">
    <property type="nucleotide sequence ID" value="NZ_LYVF01000172.1"/>
</dbReference>
<evidence type="ECO:0000256" key="2">
    <source>
        <dbReference type="ARBA" id="ARBA00012438"/>
    </source>
</evidence>
<dbReference type="PRINTS" id="PR00344">
    <property type="entry name" value="BCTRLSENSOR"/>
</dbReference>
<proteinExistence type="predicted"/>
<dbReference type="PROSITE" id="PS50109">
    <property type="entry name" value="HIS_KIN"/>
    <property type="match status" value="1"/>
</dbReference>
<keyword evidence="3" id="KW-0597">Phosphoprotein</keyword>
<accession>A0A1B7LD14</accession>
<keyword evidence="9" id="KW-0472">Membrane</keyword>
<dbReference type="PANTHER" id="PTHR43065">
    <property type="entry name" value="SENSOR HISTIDINE KINASE"/>
    <property type="match status" value="1"/>
</dbReference>
<feature type="domain" description="PAS" evidence="11">
    <location>
        <begin position="261"/>
        <end position="298"/>
    </location>
</feature>
<evidence type="ECO:0000313" key="12">
    <source>
        <dbReference type="EMBL" id="OAT80813.1"/>
    </source>
</evidence>
<dbReference type="PROSITE" id="PS50112">
    <property type="entry name" value="PAS"/>
    <property type="match status" value="1"/>
</dbReference>
<dbReference type="InterPro" id="IPR000014">
    <property type="entry name" value="PAS"/>
</dbReference>
<keyword evidence="4" id="KW-0808">Transferase</keyword>
<evidence type="ECO:0000256" key="6">
    <source>
        <dbReference type="ARBA" id="ARBA00022777"/>
    </source>
</evidence>
<dbReference type="InterPro" id="IPR035965">
    <property type="entry name" value="PAS-like_dom_sf"/>
</dbReference>
<reference evidence="12 13" key="1">
    <citation type="submission" date="2016-04" db="EMBL/GenBank/DDBJ databases">
        <authorList>
            <person name="Evans L.H."/>
            <person name="Alamgir A."/>
            <person name="Owens N."/>
            <person name="Weber N.D."/>
            <person name="Virtaneva K."/>
            <person name="Barbian K."/>
            <person name="Babar A."/>
            <person name="Rosenke K."/>
        </authorList>
    </citation>
    <scope>NUCLEOTIDE SEQUENCE [LARGE SCALE GENOMIC DNA]</scope>
    <source>
        <strain evidence="12 13">LMa1</strain>
    </source>
</reference>
<gene>
    <name evidence="12" type="ORF">A6M21_12540</name>
</gene>
<dbReference type="CDD" id="cd00130">
    <property type="entry name" value="PAS"/>
    <property type="match status" value="1"/>
</dbReference>
<dbReference type="Gene3D" id="3.30.565.10">
    <property type="entry name" value="Histidine kinase-like ATPase, C-terminal domain"/>
    <property type="match status" value="1"/>
</dbReference>
<name>A0A1B7LD14_9FIRM</name>
<dbReference type="Pfam" id="PF13426">
    <property type="entry name" value="PAS_9"/>
    <property type="match status" value="1"/>
</dbReference>
<dbReference type="InterPro" id="IPR005467">
    <property type="entry name" value="His_kinase_dom"/>
</dbReference>
<keyword evidence="9" id="KW-1133">Transmembrane helix</keyword>
<feature type="transmembrane region" description="Helical" evidence="9">
    <location>
        <begin position="12"/>
        <end position="30"/>
    </location>
</feature>
<dbReference type="SUPFAM" id="SSF55874">
    <property type="entry name" value="ATPase domain of HSP90 chaperone/DNA topoisomerase II/histidine kinase"/>
    <property type="match status" value="1"/>
</dbReference>
<dbReference type="InterPro" id="IPR036097">
    <property type="entry name" value="HisK_dim/P_sf"/>
</dbReference>
<dbReference type="SUPFAM" id="SSF47384">
    <property type="entry name" value="Homodimeric domain of signal transducing histidine kinase"/>
    <property type="match status" value="1"/>
</dbReference>
<evidence type="ECO:0000256" key="4">
    <source>
        <dbReference type="ARBA" id="ARBA00022679"/>
    </source>
</evidence>
<dbReference type="Pfam" id="PF00512">
    <property type="entry name" value="HisKA"/>
    <property type="match status" value="1"/>
</dbReference>
<evidence type="ECO:0000256" key="5">
    <source>
        <dbReference type="ARBA" id="ARBA00022741"/>
    </source>
</evidence>
<dbReference type="Gene3D" id="3.30.450.20">
    <property type="entry name" value="PAS domain"/>
    <property type="match status" value="1"/>
</dbReference>
<keyword evidence="8" id="KW-0902">Two-component regulatory system</keyword>
<dbReference type="PANTHER" id="PTHR43065:SF10">
    <property type="entry name" value="PEROXIDE STRESS-ACTIVATED HISTIDINE KINASE MAK3"/>
    <property type="match status" value="1"/>
</dbReference>
<evidence type="ECO:0000259" key="11">
    <source>
        <dbReference type="PROSITE" id="PS50112"/>
    </source>
</evidence>
<feature type="transmembrane region" description="Helical" evidence="9">
    <location>
        <begin position="193"/>
        <end position="212"/>
    </location>
</feature>
<dbReference type="GO" id="GO:0000155">
    <property type="term" value="F:phosphorelay sensor kinase activity"/>
    <property type="evidence" value="ECO:0007669"/>
    <property type="project" value="InterPro"/>
</dbReference>
<evidence type="ECO:0000259" key="10">
    <source>
        <dbReference type="PROSITE" id="PS50109"/>
    </source>
</evidence>
<dbReference type="Gene3D" id="1.10.287.130">
    <property type="match status" value="1"/>
</dbReference>
<evidence type="ECO:0000256" key="3">
    <source>
        <dbReference type="ARBA" id="ARBA00022553"/>
    </source>
</evidence>
<dbReference type="OrthoDB" id="9764522at2"/>
<keyword evidence="6" id="KW-0418">Kinase</keyword>
<dbReference type="InterPro" id="IPR003594">
    <property type="entry name" value="HATPase_dom"/>
</dbReference>
<dbReference type="EMBL" id="LYVF01000172">
    <property type="protein sequence ID" value="OAT80813.1"/>
    <property type="molecule type" value="Genomic_DNA"/>
</dbReference>
<dbReference type="CDD" id="cd00082">
    <property type="entry name" value="HisKA"/>
    <property type="match status" value="1"/>
</dbReference>
<dbReference type="InterPro" id="IPR004358">
    <property type="entry name" value="Sig_transdc_His_kin-like_C"/>
</dbReference>
<comment type="caution">
    <text evidence="12">The sequence shown here is derived from an EMBL/GenBank/DDBJ whole genome shotgun (WGS) entry which is preliminary data.</text>
</comment>
<protein>
    <recommendedName>
        <fullName evidence="2">histidine kinase</fullName>
        <ecNumber evidence="2">2.7.13.3</ecNumber>
    </recommendedName>
</protein>
<dbReference type="InterPro" id="IPR003661">
    <property type="entry name" value="HisK_dim/P_dom"/>
</dbReference>
<dbReference type="Proteomes" id="UP000078532">
    <property type="component" value="Unassembled WGS sequence"/>
</dbReference>
<keyword evidence="5" id="KW-0547">Nucleotide-binding</keyword>
<dbReference type="GO" id="GO:0005524">
    <property type="term" value="F:ATP binding"/>
    <property type="evidence" value="ECO:0007669"/>
    <property type="project" value="UniProtKB-KW"/>
</dbReference>
<dbReference type="EC" id="2.7.13.3" evidence="2"/>
<dbReference type="NCBIfam" id="NF008468">
    <property type="entry name" value="PRK11360.1"/>
    <property type="match status" value="1"/>
</dbReference>
<evidence type="ECO:0000256" key="1">
    <source>
        <dbReference type="ARBA" id="ARBA00000085"/>
    </source>
</evidence>